<feature type="region of interest" description="Disordered" evidence="1">
    <location>
        <begin position="39"/>
        <end position="60"/>
    </location>
</feature>
<reference evidence="2 3" key="1">
    <citation type="submission" date="2024-01" db="EMBL/GenBank/DDBJ databases">
        <title>Genome assemblies of Stephania.</title>
        <authorList>
            <person name="Yang L."/>
        </authorList>
    </citation>
    <scope>NUCLEOTIDE SEQUENCE [LARGE SCALE GENOMIC DNA]</scope>
    <source>
        <strain evidence="2">YNDBR</strain>
        <tissue evidence="2">Leaf</tissue>
    </source>
</reference>
<evidence type="ECO:0000256" key="1">
    <source>
        <dbReference type="SAM" id="MobiDB-lite"/>
    </source>
</evidence>
<evidence type="ECO:0000313" key="2">
    <source>
        <dbReference type="EMBL" id="KAK9122306.1"/>
    </source>
</evidence>
<gene>
    <name evidence="2" type="ORF">Syun_019923</name>
</gene>
<accession>A0AAP0NZV5</accession>
<name>A0AAP0NZV5_9MAGN</name>
<sequence length="81" mass="8819">MNSMLFSSFDAVLGEYFGQKMMNSTFNLGNKQERNVNDGAKAAKAAAAPPVKERAPAKKEAAPRFAVELDGLHCYETIVSH</sequence>
<feature type="compositionally biased region" description="Low complexity" evidence="1">
    <location>
        <begin position="40"/>
        <end position="50"/>
    </location>
</feature>
<keyword evidence="3" id="KW-1185">Reference proteome</keyword>
<dbReference type="Proteomes" id="UP001420932">
    <property type="component" value="Unassembled WGS sequence"/>
</dbReference>
<dbReference type="PANTHER" id="PTHR33641">
    <property type="entry name" value="OS06G0133500 PROTEIN"/>
    <property type="match status" value="1"/>
</dbReference>
<dbReference type="EMBL" id="JBBNAF010000008">
    <property type="protein sequence ID" value="KAK9122306.1"/>
    <property type="molecule type" value="Genomic_DNA"/>
</dbReference>
<evidence type="ECO:0000313" key="3">
    <source>
        <dbReference type="Proteomes" id="UP001420932"/>
    </source>
</evidence>
<comment type="caution">
    <text evidence="2">The sequence shown here is derived from an EMBL/GenBank/DDBJ whole genome shotgun (WGS) entry which is preliminary data.</text>
</comment>
<feature type="compositionally biased region" description="Basic and acidic residues" evidence="1">
    <location>
        <begin position="51"/>
        <end position="60"/>
    </location>
</feature>
<dbReference type="PANTHER" id="PTHR33641:SF15">
    <property type="entry name" value="AVR9_CF-9 RAPIDLY ELICITED PROTEIN"/>
    <property type="match status" value="1"/>
</dbReference>
<organism evidence="2 3">
    <name type="scientific">Stephania yunnanensis</name>
    <dbReference type="NCBI Taxonomy" id="152371"/>
    <lineage>
        <taxon>Eukaryota</taxon>
        <taxon>Viridiplantae</taxon>
        <taxon>Streptophyta</taxon>
        <taxon>Embryophyta</taxon>
        <taxon>Tracheophyta</taxon>
        <taxon>Spermatophyta</taxon>
        <taxon>Magnoliopsida</taxon>
        <taxon>Ranunculales</taxon>
        <taxon>Menispermaceae</taxon>
        <taxon>Menispermoideae</taxon>
        <taxon>Cissampelideae</taxon>
        <taxon>Stephania</taxon>
    </lineage>
</organism>
<proteinExistence type="predicted"/>
<protein>
    <submittedName>
        <fullName evidence="2">Uncharacterized protein</fullName>
    </submittedName>
</protein>
<dbReference type="AlphaFoldDB" id="A0AAP0NZV5"/>